<dbReference type="PANTHER" id="PTHR11690">
    <property type="entry name" value="AMILORIDE-SENSITIVE SODIUM CHANNEL-RELATED"/>
    <property type="match status" value="1"/>
</dbReference>
<evidence type="ECO:0000313" key="17">
    <source>
        <dbReference type="WBParaSite" id="SRAE_2000379500.1"/>
    </source>
</evidence>
<keyword evidence="3 13" id="KW-0813">Transport</keyword>
<keyword evidence="9 14" id="KW-0472">Membrane</keyword>
<feature type="transmembrane region" description="Helical" evidence="14">
    <location>
        <begin position="63"/>
        <end position="84"/>
    </location>
</feature>
<dbReference type="PANTHER" id="PTHR11690:SF1">
    <property type="entry name" value="DEGENERIN LIKE"/>
    <property type="match status" value="1"/>
</dbReference>
<evidence type="ECO:0000256" key="8">
    <source>
        <dbReference type="ARBA" id="ARBA00023065"/>
    </source>
</evidence>
<organism evidence="15">
    <name type="scientific">Strongyloides ratti</name>
    <name type="common">Parasitic roundworm</name>
    <dbReference type="NCBI Taxonomy" id="34506"/>
    <lineage>
        <taxon>Eukaryota</taxon>
        <taxon>Metazoa</taxon>
        <taxon>Ecdysozoa</taxon>
        <taxon>Nematoda</taxon>
        <taxon>Chromadorea</taxon>
        <taxon>Rhabditida</taxon>
        <taxon>Tylenchina</taxon>
        <taxon>Panagrolaimomorpha</taxon>
        <taxon>Strongyloidoidea</taxon>
        <taxon>Strongyloididae</taxon>
        <taxon>Strongyloides</taxon>
    </lineage>
</organism>
<dbReference type="CTD" id="36381514"/>
<evidence type="ECO:0000256" key="11">
    <source>
        <dbReference type="ARBA" id="ARBA00023201"/>
    </source>
</evidence>
<keyword evidence="16" id="KW-1185">Reference proteome</keyword>
<evidence type="ECO:0000313" key="15">
    <source>
        <dbReference type="EMBL" id="CEF69144.1"/>
    </source>
</evidence>
<dbReference type="Pfam" id="PF00858">
    <property type="entry name" value="ASC"/>
    <property type="match status" value="1"/>
</dbReference>
<proteinExistence type="inferred from homology"/>
<keyword evidence="7" id="KW-0915">Sodium</keyword>
<dbReference type="GO" id="GO:0015280">
    <property type="term" value="F:ligand-gated sodium channel activity"/>
    <property type="evidence" value="ECO:0007669"/>
    <property type="project" value="TreeGrafter"/>
</dbReference>
<sequence>MNNNCDNDFQKSFSWRRKVIINGVDAYDILSLKTSSDISRKSWTEMLHGLEFIVMIKTKKFKIIWLIFLIIAVFVSIYLTIITINEFFENKTVTLNTIRRKEKILYHGINICPKFSDTFNYVNIKKKIQNIRNDLDDKTINDLIIYTVTGGGFDNYNKFAKNFHSNELDNLDNILQDIINYFGNLKNFYLYIFDEENFTCKDFFEECLSGDKVLDCCELFQPTFILMRGKCYQLKNFYQHAPDEVSKLRLVLKTLPSIFLKNNNTQEQIVLYNNPKSGSLTLFPRFYVSSRDWNRFRFTKKIYKLLYLHDKCNNDKNYEGIYVCYSNKWIRQKLHEKFNCTFFYLMNNKTNLPLCSPKIIIKNYEEIMTYTLTENNCNQACTREEVITDLITRPYSYTLAGIKNIDASKIHIEMSYEKLQEYIYEDVLITTASRFISELGGHTGLFVGFTIITIIQSLFFLFRYIYVEMSKMKLENVNGIKL</sequence>
<evidence type="ECO:0000256" key="2">
    <source>
        <dbReference type="ARBA" id="ARBA00007193"/>
    </source>
</evidence>
<evidence type="ECO:0000256" key="14">
    <source>
        <dbReference type="SAM" id="Phobius"/>
    </source>
</evidence>
<dbReference type="WBParaSite" id="SRAE_2000379500.1">
    <property type="protein sequence ID" value="SRAE_2000379500.1"/>
    <property type="gene ID" value="WBGene00264021"/>
</dbReference>
<dbReference type="AlphaFoldDB" id="A0A090MZL5"/>
<evidence type="ECO:0000256" key="3">
    <source>
        <dbReference type="ARBA" id="ARBA00022448"/>
    </source>
</evidence>
<keyword evidence="8 13" id="KW-0406">Ion transport</keyword>
<reference evidence="17" key="2">
    <citation type="submission" date="2020-12" db="UniProtKB">
        <authorList>
            <consortium name="WormBaseParasite"/>
        </authorList>
    </citation>
    <scope>IDENTIFICATION</scope>
</reference>
<comment type="similarity">
    <text evidence="2 13">Belongs to the amiloride-sensitive sodium channel (TC 1.A.6) family.</text>
</comment>
<name>A0A090MZL5_STRRB</name>
<dbReference type="OMA" id="YMFRIEA"/>
<keyword evidence="4 13" id="KW-0894">Sodium channel</keyword>
<evidence type="ECO:0000256" key="7">
    <source>
        <dbReference type="ARBA" id="ARBA00023053"/>
    </source>
</evidence>
<keyword evidence="10" id="KW-0325">Glycoprotein</keyword>
<evidence type="ECO:0000256" key="12">
    <source>
        <dbReference type="ARBA" id="ARBA00023303"/>
    </source>
</evidence>
<dbReference type="GO" id="GO:0005886">
    <property type="term" value="C:plasma membrane"/>
    <property type="evidence" value="ECO:0007669"/>
    <property type="project" value="TreeGrafter"/>
</dbReference>
<reference evidence="15 16" key="1">
    <citation type="submission" date="2014-09" db="EMBL/GenBank/DDBJ databases">
        <authorList>
            <person name="Martin A.A."/>
        </authorList>
    </citation>
    <scope>NUCLEOTIDE SEQUENCE</scope>
    <source>
        <strain evidence="16">ED321</strain>
        <strain evidence="15">ED321 Heterogonic</strain>
    </source>
</reference>
<keyword evidence="6 14" id="KW-1133">Transmembrane helix</keyword>
<keyword evidence="5 13" id="KW-0812">Transmembrane</keyword>
<dbReference type="InterPro" id="IPR001873">
    <property type="entry name" value="ENaC"/>
</dbReference>
<evidence type="ECO:0000256" key="4">
    <source>
        <dbReference type="ARBA" id="ARBA00022461"/>
    </source>
</evidence>
<dbReference type="OrthoDB" id="5874059at2759"/>
<comment type="subcellular location">
    <subcellularLocation>
        <location evidence="1">Membrane</location>
        <topology evidence="1">Multi-pass membrane protein</topology>
    </subcellularLocation>
</comment>
<dbReference type="WormBase" id="SRAE_2000379500">
    <property type="protein sequence ID" value="SRP07474"/>
    <property type="gene ID" value="WBGene00264021"/>
</dbReference>
<evidence type="ECO:0000256" key="6">
    <source>
        <dbReference type="ARBA" id="ARBA00022989"/>
    </source>
</evidence>
<evidence type="ECO:0000256" key="1">
    <source>
        <dbReference type="ARBA" id="ARBA00004141"/>
    </source>
</evidence>
<gene>
    <name evidence="15 17 18" type="ORF">SRAE_2000379500</name>
</gene>
<evidence type="ECO:0000313" key="16">
    <source>
        <dbReference type="Proteomes" id="UP000035682"/>
    </source>
</evidence>
<evidence type="ECO:0000256" key="13">
    <source>
        <dbReference type="RuleBase" id="RU000679"/>
    </source>
</evidence>
<accession>A0A090MZL5</accession>
<dbReference type="GeneID" id="36381514"/>
<dbReference type="Proteomes" id="UP000035682">
    <property type="component" value="Unplaced"/>
</dbReference>
<dbReference type="EMBL" id="LN609529">
    <property type="protein sequence ID" value="CEF69144.1"/>
    <property type="molecule type" value="Genomic_DNA"/>
</dbReference>
<protein>
    <submittedName>
        <fullName evidence="15 17">Na+ channel, amiloride-sensitive family-containing protein</fullName>
    </submittedName>
</protein>
<keyword evidence="11 13" id="KW-0739">Sodium transport</keyword>
<evidence type="ECO:0000256" key="5">
    <source>
        <dbReference type="ARBA" id="ARBA00022692"/>
    </source>
</evidence>
<feature type="transmembrane region" description="Helical" evidence="14">
    <location>
        <begin position="444"/>
        <end position="466"/>
    </location>
</feature>
<dbReference type="Gene3D" id="1.10.287.770">
    <property type="entry name" value="YojJ-like"/>
    <property type="match status" value="1"/>
</dbReference>
<evidence type="ECO:0000313" key="18">
    <source>
        <dbReference type="WormBase" id="SRAE_2000379500"/>
    </source>
</evidence>
<dbReference type="RefSeq" id="XP_024508344.1">
    <property type="nucleotide sequence ID" value="XM_024655032.1"/>
</dbReference>
<keyword evidence="12 13" id="KW-0407">Ion channel</keyword>
<evidence type="ECO:0000256" key="10">
    <source>
        <dbReference type="ARBA" id="ARBA00023180"/>
    </source>
</evidence>
<evidence type="ECO:0000256" key="9">
    <source>
        <dbReference type="ARBA" id="ARBA00023136"/>
    </source>
</evidence>